<reference evidence="1" key="1">
    <citation type="submission" date="2020-05" db="EMBL/GenBank/DDBJ databases">
        <title>Mycena genomes resolve the evolution of fungal bioluminescence.</title>
        <authorList>
            <person name="Tsai I.J."/>
        </authorList>
    </citation>
    <scope>NUCLEOTIDE SEQUENCE</scope>
    <source>
        <strain evidence="1">171206Taipei</strain>
    </source>
</reference>
<evidence type="ECO:0000313" key="1">
    <source>
        <dbReference type="EMBL" id="KAF7304157.1"/>
    </source>
</evidence>
<evidence type="ECO:0000313" key="2">
    <source>
        <dbReference type="Proteomes" id="UP000636479"/>
    </source>
</evidence>
<dbReference type="AlphaFoldDB" id="A0A8H6W417"/>
<sequence length="484" mass="54175">MILLVNGSSICSRGPKVIAKDNPTITTDLHQYDIDFALPVWHAVVHEPTCQAKYSLSYLRGVGRTDGEGIERTWSILNPISFATKEMGEGNRHDTIDDKLDHINFEKNMLQGQSLCRKLIVAIAECDRQTQQFIEMDESLNEECRERWRAVVDKWELDKTQPNPYLMQNGKLAGPSESQIMAELRKEELTELREGRAVVEGKMTAASFVKAKLQLEALQERRLRRTGGVNFDELRISFFKKLRTVQKLEETFMPGVLDIRQEEEELRDPDIPAPSAEHVRSRPGFVHGQCTDALAALRGRIHAMTHLILFRNSQVVGQKRSTRSNMAVARMAERKHADAAKYRQAWRAMRTLVGPTYAPELRELQDADLNDRTEVEEDAEARARLGQIGSTRRVRTEPSLSRTTSAVSWIWFVGGHVDAGEIHDGMFSVYSGSLAECHIRCTGSMGEGAGAEGSVDGGGGYVTGGDEARFAKLEKCASCLAESR</sequence>
<accession>A0A8H6W417</accession>
<dbReference type="RefSeq" id="XP_037221129.1">
    <property type="nucleotide sequence ID" value="XM_037363208.1"/>
</dbReference>
<dbReference type="EMBL" id="JACAZF010000005">
    <property type="protein sequence ID" value="KAF7304157.1"/>
    <property type="molecule type" value="Genomic_DNA"/>
</dbReference>
<dbReference type="PANTHER" id="PTHR33096">
    <property type="entry name" value="CXC2 DOMAIN-CONTAINING PROTEIN"/>
    <property type="match status" value="1"/>
</dbReference>
<dbReference type="GeneID" id="59345724"/>
<name>A0A8H6W417_9AGAR</name>
<dbReference type="Pfam" id="PF18758">
    <property type="entry name" value="KDZ"/>
    <property type="match status" value="1"/>
</dbReference>
<gene>
    <name evidence="1" type="ORF">MIND_00647600</name>
</gene>
<comment type="caution">
    <text evidence="1">The sequence shown here is derived from an EMBL/GenBank/DDBJ whole genome shotgun (WGS) entry which is preliminary data.</text>
</comment>
<dbReference type="PANTHER" id="PTHR33096:SF1">
    <property type="entry name" value="CXC1-LIKE CYSTEINE CLUSTER ASSOCIATED WITH KDZ TRANSPOSASES DOMAIN-CONTAINING PROTEIN"/>
    <property type="match status" value="1"/>
</dbReference>
<dbReference type="InterPro" id="IPR040521">
    <property type="entry name" value="KDZ"/>
</dbReference>
<dbReference type="Proteomes" id="UP000636479">
    <property type="component" value="Unassembled WGS sequence"/>
</dbReference>
<protein>
    <submittedName>
        <fullName evidence="1">CxC2 domain-containing protein</fullName>
    </submittedName>
</protein>
<keyword evidence="2" id="KW-1185">Reference proteome</keyword>
<proteinExistence type="predicted"/>
<dbReference type="OrthoDB" id="2804062at2759"/>
<organism evidence="1 2">
    <name type="scientific">Mycena indigotica</name>
    <dbReference type="NCBI Taxonomy" id="2126181"/>
    <lineage>
        <taxon>Eukaryota</taxon>
        <taxon>Fungi</taxon>
        <taxon>Dikarya</taxon>
        <taxon>Basidiomycota</taxon>
        <taxon>Agaricomycotina</taxon>
        <taxon>Agaricomycetes</taxon>
        <taxon>Agaricomycetidae</taxon>
        <taxon>Agaricales</taxon>
        <taxon>Marasmiineae</taxon>
        <taxon>Mycenaceae</taxon>
        <taxon>Mycena</taxon>
    </lineage>
</organism>